<comment type="caution">
    <text evidence="2">The sequence shown here is derived from an EMBL/GenBank/DDBJ whole genome shotgun (WGS) entry which is preliminary data.</text>
</comment>
<dbReference type="Pfam" id="PF07589">
    <property type="entry name" value="PEP-CTERM"/>
    <property type="match status" value="1"/>
</dbReference>
<name>A0A1W9KNX9_9BURK</name>
<dbReference type="NCBIfam" id="TIGR02595">
    <property type="entry name" value="PEP_CTERM"/>
    <property type="match status" value="1"/>
</dbReference>
<proteinExistence type="predicted"/>
<dbReference type="EMBL" id="MTEI01000034">
    <property type="protein sequence ID" value="OQW85811.1"/>
    <property type="molecule type" value="Genomic_DNA"/>
</dbReference>
<reference evidence="2 3" key="1">
    <citation type="submission" date="2017-01" db="EMBL/GenBank/DDBJ databases">
        <title>Novel large sulfur bacteria in the metagenomes of groundwater-fed chemosynthetic microbial mats in the Lake Huron basin.</title>
        <authorList>
            <person name="Sharrar A.M."/>
            <person name="Flood B.E."/>
            <person name="Bailey J.V."/>
            <person name="Jones D.S."/>
            <person name="Biddanda B."/>
            <person name="Ruberg S.A."/>
            <person name="Marcus D.N."/>
            <person name="Dick G.J."/>
        </authorList>
    </citation>
    <scope>NUCLEOTIDE SEQUENCE [LARGE SCALE GENOMIC DNA]</scope>
    <source>
        <strain evidence="2">A7</strain>
    </source>
</reference>
<dbReference type="Proteomes" id="UP000192505">
    <property type="component" value="Unassembled WGS sequence"/>
</dbReference>
<evidence type="ECO:0000259" key="1">
    <source>
        <dbReference type="Pfam" id="PF07589"/>
    </source>
</evidence>
<gene>
    <name evidence="2" type="ORF">BWK72_20440</name>
</gene>
<dbReference type="InterPro" id="IPR013424">
    <property type="entry name" value="Ice-binding_C"/>
</dbReference>
<evidence type="ECO:0000313" key="3">
    <source>
        <dbReference type="Proteomes" id="UP000192505"/>
    </source>
</evidence>
<organism evidence="2 3">
    <name type="scientific">Rhodoferax ferrireducens</name>
    <dbReference type="NCBI Taxonomy" id="192843"/>
    <lineage>
        <taxon>Bacteria</taxon>
        <taxon>Pseudomonadati</taxon>
        <taxon>Pseudomonadota</taxon>
        <taxon>Betaproteobacteria</taxon>
        <taxon>Burkholderiales</taxon>
        <taxon>Comamonadaceae</taxon>
        <taxon>Rhodoferax</taxon>
    </lineage>
</organism>
<feature type="domain" description="Ice-binding protein C-terminal" evidence="1">
    <location>
        <begin position="167"/>
        <end position="191"/>
    </location>
</feature>
<protein>
    <recommendedName>
        <fullName evidence="1">Ice-binding protein C-terminal domain-containing protein</fullName>
    </recommendedName>
</protein>
<sequence length="193" mass="20578">MSGQASAAVIDFNSLTTTTTNPYVTVGQPYLEDGFSLFTRSGVSFAYGGGTINATTDKNPHWTGTPGVYSDYVYQYGSAFVLERDGGGTFDLLSMDAASFYTGGAGNNFVVYGYPSAGGFVTKNFTLDGTTKTLETLTFDNSFKGLNKIIFSSVYAQVDNINLSVTAVPEPETYAMFLAGLGLIGGIARRRNR</sequence>
<evidence type="ECO:0000313" key="2">
    <source>
        <dbReference type="EMBL" id="OQW85811.1"/>
    </source>
</evidence>
<dbReference type="AlphaFoldDB" id="A0A1W9KNX9"/>
<accession>A0A1W9KNX9</accession>